<organism evidence="2 3">
    <name type="scientific">Agrocybe chaxingu</name>
    <dbReference type="NCBI Taxonomy" id="84603"/>
    <lineage>
        <taxon>Eukaryota</taxon>
        <taxon>Fungi</taxon>
        <taxon>Dikarya</taxon>
        <taxon>Basidiomycota</taxon>
        <taxon>Agaricomycotina</taxon>
        <taxon>Agaricomycetes</taxon>
        <taxon>Agaricomycetidae</taxon>
        <taxon>Agaricales</taxon>
        <taxon>Agaricineae</taxon>
        <taxon>Strophariaceae</taxon>
        <taxon>Agrocybe</taxon>
    </lineage>
</organism>
<sequence length="533" mass="60756">MNPPTDDNVDEALQPILSDHEIQMLYNIFWGKSLNILDTVLDGSFFRYIDLAVNMPTLLHNEHLVILSQYEYFLQRIKAIKESPRRTAGVVLLGNPGIGKSSFLIFMLLHCLVNRNRVVWASRGDVYVLNPNGVFTIRSGTHLRMYFNRPAYEGVLALVDSDEKSEEPDPGLVHSRLFAVHATSPQQGRYKNWVKQRMAISLVMEPPTVDDMHALMSLRFPDCVRSRVEAAMATYGGNSRTIVEVFEFSNGVSLQEVRIKNSLQSLSFSQLEQLIRDPHDGDKNITHALIQSTSSRPPPQIGDPRYLAPDMMVHSFASRYIWKLVYQRFMDSSLQEMRRLFVSLAGLTSAGATRGWIFEAWCHDRLCQAEIALELTEMVRDSSSLAKGVNTRSLLFGQKRKFKIFPTSTRIADTKDTSKYYVPQKGNNPTFDSFLHISDEVGIGFQMTISSDHTLEPKGLRILAQRLGTNEHLFVFVIPTGHSFRCKNPPKHWMSKFKFYTLEVDFNHPVHEMDTSLDPEEPSDVDMDIMDSE</sequence>
<dbReference type="OrthoDB" id="2340858at2759"/>
<dbReference type="PANTHER" id="PTHR33129">
    <property type="entry name" value="PROTEIN KINASE DOMAIN-CONTAINING PROTEIN-RELATED"/>
    <property type="match status" value="1"/>
</dbReference>
<evidence type="ECO:0000256" key="1">
    <source>
        <dbReference type="SAM" id="MobiDB-lite"/>
    </source>
</evidence>
<dbReference type="AlphaFoldDB" id="A0A9W8MY50"/>
<name>A0A9W8MY50_9AGAR</name>
<reference evidence="2" key="1">
    <citation type="submission" date="2022-07" db="EMBL/GenBank/DDBJ databases">
        <title>Genome Sequence of Agrocybe chaxingu.</title>
        <authorList>
            <person name="Buettner E."/>
        </authorList>
    </citation>
    <scope>NUCLEOTIDE SEQUENCE</scope>
    <source>
        <strain evidence="2">MP-N11</strain>
    </source>
</reference>
<feature type="region of interest" description="Disordered" evidence="1">
    <location>
        <begin position="513"/>
        <end position="533"/>
    </location>
</feature>
<evidence type="ECO:0000313" key="2">
    <source>
        <dbReference type="EMBL" id="KAJ3511278.1"/>
    </source>
</evidence>
<keyword evidence="3" id="KW-1185">Reference proteome</keyword>
<evidence type="ECO:0000313" key="3">
    <source>
        <dbReference type="Proteomes" id="UP001148786"/>
    </source>
</evidence>
<protein>
    <submittedName>
        <fullName evidence="2">Uncharacterized protein</fullName>
    </submittedName>
</protein>
<gene>
    <name evidence="2" type="ORF">NLJ89_g4195</name>
</gene>
<dbReference type="Proteomes" id="UP001148786">
    <property type="component" value="Unassembled WGS sequence"/>
</dbReference>
<proteinExistence type="predicted"/>
<accession>A0A9W8MY50</accession>
<dbReference type="InterPro" id="IPR052980">
    <property type="entry name" value="Crinkler_effector"/>
</dbReference>
<dbReference type="PANTHER" id="PTHR33129:SF1">
    <property type="entry name" value="ATP-BINDING PROTEIN"/>
    <property type="match status" value="1"/>
</dbReference>
<feature type="compositionally biased region" description="Acidic residues" evidence="1">
    <location>
        <begin position="515"/>
        <end position="533"/>
    </location>
</feature>
<dbReference type="EMBL" id="JANKHO010000337">
    <property type="protein sequence ID" value="KAJ3511278.1"/>
    <property type="molecule type" value="Genomic_DNA"/>
</dbReference>
<comment type="caution">
    <text evidence="2">The sequence shown here is derived from an EMBL/GenBank/DDBJ whole genome shotgun (WGS) entry which is preliminary data.</text>
</comment>